<dbReference type="SMART" id="SM00360">
    <property type="entry name" value="RRM"/>
    <property type="match status" value="1"/>
</dbReference>
<proteinExistence type="inferred from homology"/>
<dbReference type="GO" id="GO:0003723">
    <property type="term" value="F:RNA binding"/>
    <property type="evidence" value="ECO:0007669"/>
    <property type="project" value="UniProtKB-UniRule"/>
</dbReference>
<feature type="region of interest" description="Disordered" evidence="7">
    <location>
        <begin position="196"/>
        <end position="241"/>
    </location>
</feature>
<dbReference type="Pfam" id="PF00076">
    <property type="entry name" value="RRM_1"/>
    <property type="match status" value="1"/>
</dbReference>
<dbReference type="InterPro" id="IPR012677">
    <property type="entry name" value="Nucleotide-bd_a/b_plait_sf"/>
</dbReference>
<dbReference type="InterPro" id="IPR024675">
    <property type="entry name" value="eIF3g_N"/>
</dbReference>
<dbReference type="GO" id="GO:0005852">
    <property type="term" value="C:eukaryotic translation initiation factor 3 complex"/>
    <property type="evidence" value="ECO:0007669"/>
    <property type="project" value="UniProtKB-UniRule"/>
</dbReference>
<keyword evidence="4 5" id="KW-0648">Protein biosynthesis</keyword>
<dbReference type="Gene3D" id="3.30.70.330">
    <property type="match status" value="1"/>
</dbReference>
<dbReference type="InterPro" id="IPR034240">
    <property type="entry name" value="eIF3G_RRM"/>
</dbReference>
<dbReference type="HAMAP" id="MF_03006">
    <property type="entry name" value="eIF3g"/>
    <property type="match status" value="1"/>
</dbReference>
<evidence type="ECO:0000256" key="1">
    <source>
        <dbReference type="ARBA" id="ARBA00022490"/>
    </source>
</evidence>
<dbReference type="FunFam" id="3.30.70.330:FF:000342">
    <property type="entry name" value="Eukaryotic translation initiation factor 3 subunit G"/>
    <property type="match status" value="1"/>
</dbReference>
<evidence type="ECO:0000256" key="7">
    <source>
        <dbReference type="SAM" id="MobiDB-lite"/>
    </source>
</evidence>
<dbReference type="SUPFAM" id="SSF54928">
    <property type="entry name" value="RNA-binding domain, RBD"/>
    <property type="match status" value="1"/>
</dbReference>
<name>A0A3P5ZB90_BRACM</name>
<dbReference type="AlphaFoldDB" id="A0A3P5ZB90"/>
<gene>
    <name evidence="9" type="ORF">BRAA01T04188Z</name>
</gene>
<sequence length="320" mass="35636">MTIDPQQKTSKFRWGEMDEDDDRDLDFLLPPKQVIGPDENGLKTVIEYKFNDEGSKVKITTKSRVRKLASARLNKRAIERRSWHKFGDAANEDAGGRLTMVSTEEILMERPRAPGKVLFFAHDLDHKRHVDLIDFDNICTKADESKAAGDSLSQLSKGGAVLMVCRTCHKKGDHWTSKCPYKDLAAPADVFTDKPPTGETSTVSAAPGTGKAAYVPPSMRAGADRSAGGSDMRRRNDENSVRVTNLSEDTREPDLMELFHPFGAVTRVYVAIDQKTGVSRGFGFVNFVSREDAQRAINKLNGYGYDNLILRVEWATPRPT</sequence>
<dbReference type="CDD" id="cd12408">
    <property type="entry name" value="RRM_eIF3G_like"/>
    <property type="match status" value="1"/>
</dbReference>
<feature type="domain" description="RRM" evidence="8">
    <location>
        <begin position="239"/>
        <end position="317"/>
    </location>
</feature>
<feature type="compositionally biased region" description="Basic and acidic residues" evidence="7">
    <location>
        <begin position="231"/>
        <end position="240"/>
    </location>
</feature>
<dbReference type="GO" id="GO:0001732">
    <property type="term" value="P:formation of cytoplasmic translation initiation complex"/>
    <property type="evidence" value="ECO:0007669"/>
    <property type="project" value="UniProtKB-UniRule"/>
</dbReference>
<comment type="function">
    <text evidence="5">RNA-binding component of the eukaryotic translation initiation factor 3 (eIF-3) complex, which is involved in protein synthesis of a specialized repertoire of mRNAs and, together with other initiation factors, stimulates binding of mRNA and methionyl-tRNAi to the 40S ribosome. The eIF-3 complex specifically targets and initiates translation of a subset of mRNAs involved in cell proliferation. This subunit can bind 18S rRNA.</text>
</comment>
<dbReference type="InterPro" id="IPR000504">
    <property type="entry name" value="RRM_dom"/>
</dbReference>
<dbReference type="InterPro" id="IPR035979">
    <property type="entry name" value="RBD_domain_sf"/>
</dbReference>
<evidence type="ECO:0000256" key="2">
    <source>
        <dbReference type="ARBA" id="ARBA00022540"/>
    </source>
</evidence>
<comment type="similarity">
    <text evidence="5">Belongs to the eIF-3 subunit G family.</text>
</comment>
<evidence type="ECO:0000256" key="4">
    <source>
        <dbReference type="ARBA" id="ARBA00022917"/>
    </source>
</evidence>
<comment type="subunit">
    <text evidence="5">Component of the eukaryotic translation initiation factor 3 (eIF-3) complex.</text>
</comment>
<dbReference type="CDD" id="cd12933">
    <property type="entry name" value="eIF3G"/>
    <property type="match status" value="1"/>
</dbReference>
<dbReference type="PIRSF" id="PIRSF037949">
    <property type="entry name" value="Transl_init_eIF-3_RNA-bind"/>
    <property type="match status" value="1"/>
</dbReference>
<evidence type="ECO:0000259" key="8">
    <source>
        <dbReference type="PROSITE" id="PS50102"/>
    </source>
</evidence>
<evidence type="ECO:0000256" key="5">
    <source>
        <dbReference type="HAMAP-Rule" id="MF_03006"/>
    </source>
</evidence>
<accession>A0A3P5ZB90</accession>
<evidence type="ECO:0000256" key="3">
    <source>
        <dbReference type="ARBA" id="ARBA00022884"/>
    </source>
</evidence>
<dbReference type="GO" id="GO:0003743">
    <property type="term" value="F:translation initiation factor activity"/>
    <property type="evidence" value="ECO:0007669"/>
    <property type="project" value="UniProtKB-UniRule"/>
</dbReference>
<dbReference type="EMBL" id="LR031571">
    <property type="protein sequence ID" value="VDC77686.1"/>
    <property type="molecule type" value="Genomic_DNA"/>
</dbReference>
<organism evidence="9">
    <name type="scientific">Brassica campestris</name>
    <name type="common">Field mustard</name>
    <dbReference type="NCBI Taxonomy" id="3711"/>
    <lineage>
        <taxon>Eukaryota</taxon>
        <taxon>Viridiplantae</taxon>
        <taxon>Streptophyta</taxon>
        <taxon>Embryophyta</taxon>
        <taxon>Tracheophyta</taxon>
        <taxon>Spermatophyta</taxon>
        <taxon>Magnoliopsida</taxon>
        <taxon>eudicotyledons</taxon>
        <taxon>Gunneridae</taxon>
        <taxon>Pentapetalae</taxon>
        <taxon>rosids</taxon>
        <taxon>malvids</taxon>
        <taxon>Brassicales</taxon>
        <taxon>Brassicaceae</taxon>
        <taxon>Brassiceae</taxon>
        <taxon>Brassica</taxon>
    </lineage>
</organism>
<dbReference type="PROSITE" id="PS50102">
    <property type="entry name" value="RRM"/>
    <property type="match status" value="1"/>
</dbReference>
<dbReference type="Pfam" id="PF12353">
    <property type="entry name" value="eIF3g"/>
    <property type="match status" value="1"/>
</dbReference>
<dbReference type="GO" id="GO:0033290">
    <property type="term" value="C:eukaryotic 48S preinitiation complex"/>
    <property type="evidence" value="ECO:0007669"/>
    <property type="project" value="UniProtKB-UniRule"/>
</dbReference>
<keyword evidence="2 5" id="KW-0396">Initiation factor</keyword>
<dbReference type="GO" id="GO:0016282">
    <property type="term" value="C:eukaryotic 43S preinitiation complex"/>
    <property type="evidence" value="ECO:0007669"/>
    <property type="project" value="UniProtKB-UniRule"/>
</dbReference>
<comment type="subcellular location">
    <subcellularLocation>
        <location evidence="5">Cytoplasm</location>
    </subcellularLocation>
</comment>
<evidence type="ECO:0000313" key="9">
    <source>
        <dbReference type="EMBL" id="VDC77686.1"/>
    </source>
</evidence>
<keyword evidence="3 6" id="KW-0694">RNA-binding</keyword>
<reference evidence="9" key="1">
    <citation type="submission" date="2018-11" db="EMBL/GenBank/DDBJ databases">
        <authorList>
            <consortium name="Genoscope - CEA"/>
            <person name="William W."/>
        </authorList>
    </citation>
    <scope>NUCLEOTIDE SEQUENCE</scope>
</reference>
<keyword evidence="1 5" id="KW-0963">Cytoplasm</keyword>
<dbReference type="InterPro" id="IPR017334">
    <property type="entry name" value="eIF3_g"/>
</dbReference>
<protein>
    <recommendedName>
        <fullName evidence="5">Eukaryotic translation initiation factor 3 subunit G</fullName>
        <shortName evidence="5">eIF3g</shortName>
    </recommendedName>
    <alternativeName>
        <fullName evidence="5">Eukaryotic translation initiation factor 3 RNA-binding subunit</fullName>
        <shortName evidence="5">eIF-3 RNA-binding subunit</shortName>
    </alternativeName>
    <alternativeName>
        <fullName evidence="5">Eukaryotic translation initiation factor 3 subunit 4</fullName>
    </alternativeName>
</protein>
<dbReference type="PANTHER" id="PTHR10352">
    <property type="entry name" value="EUKARYOTIC TRANSLATION INITIATION FACTOR 3 SUBUNIT G"/>
    <property type="match status" value="1"/>
</dbReference>
<evidence type="ECO:0000256" key="6">
    <source>
        <dbReference type="PROSITE-ProRule" id="PRU00176"/>
    </source>
</evidence>